<evidence type="ECO:0000256" key="1">
    <source>
        <dbReference type="ARBA" id="ARBA00022801"/>
    </source>
</evidence>
<dbReference type="GO" id="GO:0003993">
    <property type="term" value="F:acid phosphatase activity"/>
    <property type="evidence" value="ECO:0007669"/>
    <property type="project" value="TreeGrafter"/>
</dbReference>
<dbReference type="PROSITE" id="PS00616">
    <property type="entry name" value="HIS_ACID_PHOSPHAT_1"/>
    <property type="match status" value="1"/>
</dbReference>
<feature type="compositionally biased region" description="Low complexity" evidence="2">
    <location>
        <begin position="36"/>
        <end position="63"/>
    </location>
</feature>
<feature type="region of interest" description="Disordered" evidence="2">
    <location>
        <begin position="36"/>
        <end position="102"/>
    </location>
</feature>
<keyword evidence="3" id="KW-0812">Transmembrane</keyword>
<evidence type="ECO:0000313" key="4">
    <source>
        <dbReference type="EMBL" id="KAK0541142.1"/>
    </source>
</evidence>
<feature type="transmembrane region" description="Helical" evidence="3">
    <location>
        <begin position="119"/>
        <end position="137"/>
    </location>
</feature>
<reference evidence="4" key="1">
    <citation type="journal article" date="2023" name="PhytoFront">
        <title>Draft Genome Resources of Seven Strains of Tilletia horrida, Causal Agent of Kernel Smut of Rice.</title>
        <authorList>
            <person name="Khanal S."/>
            <person name="Antony Babu S."/>
            <person name="Zhou X.G."/>
        </authorList>
    </citation>
    <scope>NUCLEOTIDE SEQUENCE</scope>
    <source>
        <strain evidence="4">TX3</strain>
    </source>
</reference>
<keyword evidence="1" id="KW-0378">Hydrolase</keyword>
<keyword evidence="3" id="KW-1133">Transmembrane helix</keyword>
<dbReference type="PANTHER" id="PTHR20963">
    <property type="entry name" value="MULTIPLE INOSITOL POLYPHOSPHATE PHOSPHATASE-RELATED"/>
    <property type="match status" value="1"/>
</dbReference>
<dbReference type="InterPro" id="IPR000560">
    <property type="entry name" value="His_Pase_clade-2"/>
</dbReference>
<dbReference type="Pfam" id="PF00328">
    <property type="entry name" value="His_Phos_2"/>
    <property type="match status" value="1"/>
</dbReference>
<dbReference type="SUPFAM" id="SSF53254">
    <property type="entry name" value="Phosphoglycerate mutase-like"/>
    <property type="match status" value="1"/>
</dbReference>
<organism evidence="4 5">
    <name type="scientific">Tilletia horrida</name>
    <dbReference type="NCBI Taxonomy" id="155126"/>
    <lineage>
        <taxon>Eukaryota</taxon>
        <taxon>Fungi</taxon>
        <taxon>Dikarya</taxon>
        <taxon>Basidiomycota</taxon>
        <taxon>Ustilaginomycotina</taxon>
        <taxon>Exobasidiomycetes</taxon>
        <taxon>Tilletiales</taxon>
        <taxon>Tilletiaceae</taxon>
        <taxon>Tilletia</taxon>
    </lineage>
</organism>
<proteinExistence type="predicted"/>
<dbReference type="InterPro" id="IPR029033">
    <property type="entry name" value="His_PPase_superfam"/>
</dbReference>
<feature type="region of interest" description="Disordered" evidence="2">
    <location>
        <begin position="157"/>
        <end position="192"/>
    </location>
</feature>
<keyword evidence="3" id="KW-0472">Membrane</keyword>
<evidence type="ECO:0008006" key="6">
    <source>
        <dbReference type="Google" id="ProtNLM"/>
    </source>
</evidence>
<dbReference type="Gene3D" id="3.40.50.1240">
    <property type="entry name" value="Phosphoglycerate mutase-like"/>
    <property type="match status" value="1"/>
</dbReference>
<dbReference type="PANTHER" id="PTHR20963:SF42">
    <property type="entry name" value="PHOSPHOGLYCERATE MUTASE-LIKE PROTEIN"/>
    <property type="match status" value="1"/>
</dbReference>
<accession>A0AAN6GI49</accession>
<gene>
    <name evidence="4" type="ORF">OC842_000101</name>
</gene>
<name>A0AAN6GI49_9BASI</name>
<dbReference type="EMBL" id="JAPDMQ010000003">
    <property type="protein sequence ID" value="KAK0541142.1"/>
    <property type="molecule type" value="Genomic_DNA"/>
</dbReference>
<dbReference type="AlphaFoldDB" id="A0AAN6GI49"/>
<dbReference type="CDD" id="cd07061">
    <property type="entry name" value="HP_HAP_like"/>
    <property type="match status" value="1"/>
</dbReference>
<sequence>MPGRRSYSSDGSDIENEALILHQLEVDSKGRPILSSAPAATAAAASSSSSASALPASTPESASRQQYGDDDDDDEILPTARKAGSKQVADSEKLDKTGRPDWLNNVLTSSSRRARRLRYIFVGALLLLAGASFWFAFGSGKHYYTLWTGKSTNSDADKFPQDVGYPGPTQTGAPADLADESKQNFPPKQGESPIQTAIPSLGDFNAFKHMGPLSPYSSSDGFGVDDAKYRDVPDGLESGNTCIVDQVHILHRHGARYPTTNAPPQALSRFLSSLPPKSVTFKGPLAFLSSWKYRLGAELLTPVGRGQLYDSGVSAAIRYSHLVQSDLSRKHKIVVRSGSQFRIIDSSVAWLSGFFGPQWRDSVNLEIQIEAPKFNSTISPWFACPNGGKAAKKGYETTAAWIEQAFKATGERLSQHVDGAKINATMIYAAMQTCSYETVAFGRSDFCSLFSKEDWLAYEYAWDLQFHGSYGPGSPAGRAQGVGYWNELFPRLTRTPWNPATQTTENATLAADPVTFPIDQRAYFDFAHDTTITGVLAALGLPDFAKPLDPQKIDPQRAYQSTRIVPFAARMTLEVLNCTSPLLPATTSAASPARYVRLLLNDAIIPLGQLPACERRPDGLCTFDKFVESQARRNEEAQFVPNCTDPNWRP</sequence>
<evidence type="ECO:0000313" key="5">
    <source>
        <dbReference type="Proteomes" id="UP001176521"/>
    </source>
</evidence>
<comment type="caution">
    <text evidence="4">The sequence shown here is derived from an EMBL/GenBank/DDBJ whole genome shotgun (WGS) entry which is preliminary data.</text>
</comment>
<feature type="compositionally biased region" description="Basic and acidic residues" evidence="2">
    <location>
        <begin position="89"/>
        <end position="99"/>
    </location>
</feature>
<dbReference type="Proteomes" id="UP001176521">
    <property type="component" value="Unassembled WGS sequence"/>
</dbReference>
<dbReference type="InterPro" id="IPR033379">
    <property type="entry name" value="Acid_Pase_AS"/>
</dbReference>
<evidence type="ECO:0000256" key="2">
    <source>
        <dbReference type="SAM" id="MobiDB-lite"/>
    </source>
</evidence>
<evidence type="ECO:0000256" key="3">
    <source>
        <dbReference type="SAM" id="Phobius"/>
    </source>
</evidence>
<keyword evidence="5" id="KW-1185">Reference proteome</keyword>
<protein>
    <recommendedName>
        <fullName evidence="6">3-phytase</fullName>
    </recommendedName>
</protein>